<evidence type="ECO:0000313" key="4">
    <source>
        <dbReference type="EMBL" id="CAD8359469.1"/>
    </source>
</evidence>
<evidence type="ECO:0000256" key="1">
    <source>
        <dbReference type="SAM" id="MobiDB-lite"/>
    </source>
</evidence>
<accession>A0A7S0FG54</accession>
<keyword evidence="3" id="KW-0732">Signal</keyword>
<evidence type="ECO:0000256" key="3">
    <source>
        <dbReference type="SAM" id="SignalP"/>
    </source>
</evidence>
<organism evidence="4">
    <name type="scientific">Minutocellus polymorphus</name>
    <dbReference type="NCBI Taxonomy" id="265543"/>
    <lineage>
        <taxon>Eukaryota</taxon>
        <taxon>Sar</taxon>
        <taxon>Stramenopiles</taxon>
        <taxon>Ochrophyta</taxon>
        <taxon>Bacillariophyta</taxon>
        <taxon>Mediophyceae</taxon>
        <taxon>Cymatosirophycidae</taxon>
        <taxon>Cymatosirales</taxon>
        <taxon>Cymatosiraceae</taxon>
        <taxon>Minutocellus</taxon>
    </lineage>
</organism>
<sequence>MNRLSPSYLLFGVLAGSALLFSTADAFTFPSSSAQVGGMSTIANVQHRSRQFTGSRSQSNLFMAEEESGSSGSSGVVELTDDDEDDATAPAAAASPAAPFLSQGEISMEEALNPDLSDPKQTRVILYIILSLVPVLFLIPLMLGSRDLIPLDSLPPVDLS</sequence>
<reference evidence="4" key="1">
    <citation type="submission" date="2021-01" db="EMBL/GenBank/DDBJ databases">
        <authorList>
            <person name="Corre E."/>
            <person name="Pelletier E."/>
            <person name="Niang G."/>
            <person name="Scheremetjew M."/>
            <person name="Finn R."/>
            <person name="Kale V."/>
            <person name="Holt S."/>
            <person name="Cochrane G."/>
            <person name="Meng A."/>
            <person name="Brown T."/>
            <person name="Cohen L."/>
        </authorList>
    </citation>
    <scope>NUCLEOTIDE SEQUENCE</scope>
    <source>
        <strain evidence="4">CCMP3303</strain>
    </source>
</reference>
<proteinExistence type="predicted"/>
<evidence type="ECO:0000256" key="2">
    <source>
        <dbReference type="SAM" id="Phobius"/>
    </source>
</evidence>
<dbReference type="EMBL" id="HBEJ01000782">
    <property type="protein sequence ID" value="CAD8359469.1"/>
    <property type="molecule type" value="Transcribed_RNA"/>
</dbReference>
<feature type="compositionally biased region" description="Low complexity" evidence="1">
    <location>
        <begin position="88"/>
        <end position="98"/>
    </location>
</feature>
<evidence type="ECO:0008006" key="5">
    <source>
        <dbReference type="Google" id="ProtNLM"/>
    </source>
</evidence>
<protein>
    <recommendedName>
        <fullName evidence="5">Transmembrane protein</fullName>
    </recommendedName>
</protein>
<keyword evidence="2" id="KW-0472">Membrane</keyword>
<dbReference type="AlphaFoldDB" id="A0A7S0FG54"/>
<feature type="transmembrane region" description="Helical" evidence="2">
    <location>
        <begin position="124"/>
        <end position="143"/>
    </location>
</feature>
<keyword evidence="2" id="KW-1133">Transmembrane helix</keyword>
<keyword evidence="2" id="KW-0812">Transmembrane</keyword>
<feature type="signal peptide" evidence="3">
    <location>
        <begin position="1"/>
        <end position="26"/>
    </location>
</feature>
<gene>
    <name evidence="4" type="ORF">MPOL1434_LOCUS484</name>
</gene>
<name>A0A7S0FG54_9STRA</name>
<feature type="chain" id="PRO_5030515743" description="Transmembrane protein" evidence="3">
    <location>
        <begin position="27"/>
        <end position="160"/>
    </location>
</feature>
<feature type="region of interest" description="Disordered" evidence="1">
    <location>
        <begin position="56"/>
        <end position="98"/>
    </location>
</feature>